<protein>
    <recommendedName>
        <fullName evidence="7">Glycogen synthase</fullName>
        <ecNumber evidence="7">2.4.1.21</ecNumber>
    </recommendedName>
    <alternativeName>
        <fullName evidence="7">Starch [bacterial glycogen] synthase</fullName>
    </alternativeName>
</protein>
<evidence type="ECO:0000313" key="11">
    <source>
        <dbReference type="Proteomes" id="UP000526033"/>
    </source>
</evidence>
<organism evidence="10 11">
    <name type="scientific">candidate division WWE3 bacterium</name>
    <dbReference type="NCBI Taxonomy" id="2053526"/>
    <lineage>
        <taxon>Bacteria</taxon>
        <taxon>Katanobacteria</taxon>
    </lineage>
</organism>
<dbReference type="HAMAP" id="MF_00484">
    <property type="entry name" value="Glycogen_synth"/>
    <property type="match status" value="1"/>
</dbReference>
<dbReference type="Pfam" id="PF00534">
    <property type="entry name" value="Glycos_transf_1"/>
    <property type="match status" value="1"/>
</dbReference>
<gene>
    <name evidence="7" type="primary">glgA</name>
    <name evidence="10" type="ORF">GYA27_01065</name>
</gene>
<feature type="domain" description="Glycosyl transferase family 1" evidence="8">
    <location>
        <begin position="311"/>
        <end position="458"/>
    </location>
</feature>
<dbReference type="Proteomes" id="UP000526033">
    <property type="component" value="Unassembled WGS sequence"/>
</dbReference>
<evidence type="ECO:0000256" key="2">
    <source>
        <dbReference type="ARBA" id="ARBA00002764"/>
    </source>
</evidence>
<proteinExistence type="inferred from homology"/>
<keyword evidence="6 7" id="KW-0320">Glycogen biosynthesis</keyword>
<comment type="function">
    <text evidence="2 7">Synthesizes alpha-1,4-glucan chains using ADP-glucose.</text>
</comment>
<dbReference type="EMBL" id="JAAZNL010000012">
    <property type="protein sequence ID" value="NMB69781.1"/>
    <property type="molecule type" value="Genomic_DNA"/>
</dbReference>
<dbReference type="InterPro" id="IPR013534">
    <property type="entry name" value="Starch_synth_cat_dom"/>
</dbReference>
<dbReference type="InterPro" id="IPR011835">
    <property type="entry name" value="GS/SS"/>
</dbReference>
<keyword evidence="5 7" id="KW-0808">Transferase</keyword>
<keyword evidence="4 7" id="KW-0328">Glycosyltransferase</keyword>
<evidence type="ECO:0000259" key="9">
    <source>
        <dbReference type="Pfam" id="PF08323"/>
    </source>
</evidence>
<dbReference type="Gene3D" id="3.40.50.2000">
    <property type="entry name" value="Glycogen Phosphorylase B"/>
    <property type="match status" value="2"/>
</dbReference>
<dbReference type="AlphaFoldDB" id="A0A7X9DJX9"/>
<comment type="pathway">
    <text evidence="7">Glycan biosynthesis; glycogen biosynthesis.</text>
</comment>
<evidence type="ECO:0000256" key="4">
    <source>
        <dbReference type="ARBA" id="ARBA00022676"/>
    </source>
</evidence>
<dbReference type="SUPFAM" id="SSF53756">
    <property type="entry name" value="UDP-Glycosyltransferase/glycogen phosphorylase"/>
    <property type="match status" value="1"/>
</dbReference>
<dbReference type="Pfam" id="PF08323">
    <property type="entry name" value="Glyco_transf_5"/>
    <property type="match status" value="1"/>
</dbReference>
<accession>A0A7X9DJX9</accession>
<dbReference type="PANTHER" id="PTHR45825:SF11">
    <property type="entry name" value="ALPHA AMYLASE DOMAIN-CONTAINING PROTEIN"/>
    <property type="match status" value="1"/>
</dbReference>
<evidence type="ECO:0000256" key="5">
    <source>
        <dbReference type="ARBA" id="ARBA00022679"/>
    </source>
</evidence>
<dbReference type="GO" id="GO:0009011">
    <property type="term" value="F:alpha-1,4-glucan glucosyltransferase (ADP-glucose donor) activity"/>
    <property type="evidence" value="ECO:0007669"/>
    <property type="project" value="UniProtKB-UniRule"/>
</dbReference>
<dbReference type="NCBIfam" id="TIGR02095">
    <property type="entry name" value="glgA"/>
    <property type="match status" value="1"/>
</dbReference>
<comment type="catalytic activity">
    <reaction evidence="1 7">
        <text>[(1-&gt;4)-alpha-D-glucosyl](n) + ADP-alpha-D-glucose = [(1-&gt;4)-alpha-D-glucosyl](n+1) + ADP + H(+)</text>
        <dbReference type="Rhea" id="RHEA:18189"/>
        <dbReference type="Rhea" id="RHEA-COMP:9584"/>
        <dbReference type="Rhea" id="RHEA-COMP:9587"/>
        <dbReference type="ChEBI" id="CHEBI:15378"/>
        <dbReference type="ChEBI" id="CHEBI:15444"/>
        <dbReference type="ChEBI" id="CHEBI:57498"/>
        <dbReference type="ChEBI" id="CHEBI:456216"/>
        <dbReference type="EC" id="2.4.1.21"/>
    </reaction>
</comment>
<sequence>MSAGNKTKKAANTSSPHPDKLKILMVATEASPYASVGGAASVIGHLSKSLQKLGHEVAVFIPKFGFIDEEKYKITLFKEGIQVPTDDEATPFLVCNVKMTQMECGVKVFFLENQEYYEKRANVYGYSDDPTRWALLSRGVLEFIRTGAFIPDVIHCNDWHTAIVPNYLKSVYKKDPILSKITTSLTIHNLAYQGNFDHKHVSELDMDDGKSSIASFFNPRLNSQNFMKRGLLYADVVNTVSKTYSREILTPEFGEGLDKLLLELKSKVFGIVNGIDYDEFNPHSDNLIEVNYDIDNMEKRVENKKALQKEFDLPVDENIPLFGFVGRLDYMKGVDLMINTLDHVMRDFNIQFVQVGGGDGTISESLKRFKDKYPNKVGIHPYPNFTLPRLIFAGTDCIVYPSRFEPCGIVQIEAMRYGSIPIVRKVGGLADTVEDFDSAKGTGTGFVFRDFNEFSLYGQIVRAVELFRNKKIWAKLQKNAMKMDYSWEYSAREYIKLYERAIGFRTKKNPRDKAMEYILG</sequence>
<dbReference type="CDD" id="cd03791">
    <property type="entry name" value="GT5_Glycogen_synthase_DULL1-like"/>
    <property type="match status" value="1"/>
</dbReference>
<dbReference type="PANTHER" id="PTHR45825">
    <property type="entry name" value="GRANULE-BOUND STARCH SYNTHASE 1, CHLOROPLASTIC/AMYLOPLASTIC"/>
    <property type="match status" value="1"/>
</dbReference>
<evidence type="ECO:0000259" key="8">
    <source>
        <dbReference type="Pfam" id="PF00534"/>
    </source>
</evidence>
<dbReference type="EC" id="2.4.1.21" evidence="7"/>
<dbReference type="GO" id="GO:0004373">
    <property type="term" value="F:alpha-1,4-glucan glucosyltransferase (UDP-glucose donor) activity"/>
    <property type="evidence" value="ECO:0007669"/>
    <property type="project" value="InterPro"/>
</dbReference>
<evidence type="ECO:0000256" key="1">
    <source>
        <dbReference type="ARBA" id="ARBA00001478"/>
    </source>
</evidence>
<reference evidence="10 11" key="1">
    <citation type="journal article" date="2020" name="Biotechnol. Biofuels">
        <title>New insights from the biogas microbiome by comprehensive genome-resolved metagenomics of nearly 1600 species originating from multiple anaerobic digesters.</title>
        <authorList>
            <person name="Campanaro S."/>
            <person name="Treu L."/>
            <person name="Rodriguez-R L.M."/>
            <person name="Kovalovszki A."/>
            <person name="Ziels R.M."/>
            <person name="Maus I."/>
            <person name="Zhu X."/>
            <person name="Kougias P.G."/>
            <person name="Basile A."/>
            <person name="Luo G."/>
            <person name="Schluter A."/>
            <person name="Konstantinidis K.T."/>
            <person name="Angelidaki I."/>
        </authorList>
    </citation>
    <scope>NUCLEOTIDE SEQUENCE [LARGE SCALE GENOMIC DNA]</scope>
    <source>
        <strain evidence="10">AS27yjCOA_165</strain>
    </source>
</reference>
<comment type="caution">
    <text evidence="7">Lacks conserved residue(s) required for the propagation of feature annotation.</text>
</comment>
<evidence type="ECO:0000256" key="6">
    <source>
        <dbReference type="ARBA" id="ARBA00023056"/>
    </source>
</evidence>
<comment type="similarity">
    <text evidence="3 7">Belongs to the glycosyltransferase 1 family. Bacterial/plant glycogen synthase subfamily.</text>
</comment>
<dbReference type="InterPro" id="IPR001296">
    <property type="entry name" value="Glyco_trans_1"/>
</dbReference>
<dbReference type="GO" id="GO:0005978">
    <property type="term" value="P:glycogen biosynthetic process"/>
    <property type="evidence" value="ECO:0007669"/>
    <property type="project" value="UniProtKB-UniRule"/>
</dbReference>
<feature type="domain" description="Starch synthase catalytic" evidence="9">
    <location>
        <begin position="22"/>
        <end position="261"/>
    </location>
</feature>
<comment type="caution">
    <text evidence="10">The sequence shown here is derived from an EMBL/GenBank/DDBJ whole genome shotgun (WGS) entry which is preliminary data.</text>
</comment>
<evidence type="ECO:0000313" key="10">
    <source>
        <dbReference type="EMBL" id="NMB69781.1"/>
    </source>
</evidence>
<evidence type="ECO:0000256" key="7">
    <source>
        <dbReference type="HAMAP-Rule" id="MF_00484"/>
    </source>
</evidence>
<evidence type="ECO:0000256" key="3">
    <source>
        <dbReference type="ARBA" id="ARBA00010281"/>
    </source>
</evidence>
<name>A0A7X9DJX9_UNCKA</name>
<dbReference type="UniPathway" id="UPA00164"/>